<keyword evidence="19" id="KW-1185">Reference proteome</keyword>
<sequence>MAAVTSIFFMCLILFFVCSSESSTTEVVNIGIVDDFDSRSGKEVRVATEIALRDFYGYSSSQPLLHFRNYRTSPLRAYSLAQALIKKNRVKALMGFQTWQTGAVTVDLSHKHRVPMLSLAEEVPSWATREWPFLINAARSQHAQAEAVVAIINSWNWHRVTIVYEDTGSSPDAIISHLINELQDAQVFIEELASLSPWLAFSDEQYLQRQLESLKAKQSRVFIVHTSAVNLSSNIFIEAKKLGMMENDSAWITTTSITNQLYSLDETTISAMQGVLGVKSYFPTSSDRWNSFSGNFSVLFKSLYPNEPDREPGLYALQAYDAMWALALAVSNSSGQFLLDKISRCNFQGLNGEFKLSRGEGLEAQKVFAIVNVDGKSYRELGYWSDGLGFSLNLTEGSNYSKFMDILPPVRFWPGEAWPVPKGYTTPTDANPLIVGVPAHPAFDDIVKVHCDNESSCMNPNVTGFSVDVFKAAVARLPYNLSYKFVPYFGTYNAMIQELQNQGVIYQKHQLDKSWLFQRPFTGPMWIFTGLVNVYNGFVVWLIERRHNPSFRGSVWNQIGTLINLAFTTLFSLQGGTLHSNMSRMTMLVWLFVALVVTQSYTASLTTMLTVPKLHPQKLDMNELKRHKEKVGCNWNSFVCDYLKVSGIREENILKVHNADDYPQLLKNRTIRAAFLITPYAKILLARHCQHYATAEPTVKIGGFGFVFKKGDPLLPDMSQAVLNVTESGELRSLETKMLSKYNCTESQLNDDNEGSLGMIEKL</sequence>
<dbReference type="InterPro" id="IPR044440">
    <property type="entry name" value="GABAb_receptor_plant_PBP1"/>
</dbReference>
<dbReference type="OMA" id="EWIDTNI"/>
<keyword evidence="10" id="KW-0325">Glycoprotein</keyword>
<reference evidence="18" key="1">
    <citation type="submission" date="2021-01" db="UniProtKB">
        <authorList>
            <consortium name="EnsemblPlants"/>
        </authorList>
    </citation>
    <scope>IDENTIFICATION</scope>
</reference>
<keyword evidence="8 13" id="KW-0472">Membrane</keyword>
<keyword evidence="9 13" id="KW-0675">Receptor</keyword>
<dbReference type="InterPro" id="IPR028082">
    <property type="entry name" value="Peripla_BP_I"/>
</dbReference>
<feature type="domain" description="Ionotropic glutamate receptor C-terminal" evidence="17">
    <location>
        <begin position="432"/>
        <end position="741"/>
    </location>
</feature>
<dbReference type="CDD" id="cd19990">
    <property type="entry name" value="PBP1_GABAb_receptor_plant"/>
    <property type="match status" value="1"/>
</dbReference>
<dbReference type="Gene3D" id="1.10.287.70">
    <property type="match status" value="1"/>
</dbReference>
<evidence type="ECO:0000256" key="1">
    <source>
        <dbReference type="ARBA" id="ARBA00004141"/>
    </source>
</evidence>
<name>A0A7N0ZV48_KALFE</name>
<dbReference type="InterPro" id="IPR015683">
    <property type="entry name" value="Ionotropic_Glu_rcpt"/>
</dbReference>
<dbReference type="PANTHER" id="PTHR34836:SF9">
    <property type="entry name" value="RECEPTOR LIGAND BINDING REGION DOMAIN-CONTAINING PROTEIN"/>
    <property type="match status" value="1"/>
</dbReference>
<feature type="chain" id="PRO_5029855130" description="Glutamate receptor" evidence="16">
    <location>
        <begin position="23"/>
        <end position="763"/>
    </location>
</feature>
<evidence type="ECO:0000256" key="15">
    <source>
        <dbReference type="SAM" id="Phobius"/>
    </source>
</evidence>
<dbReference type="SUPFAM" id="SSF53850">
    <property type="entry name" value="Periplasmic binding protein-like II"/>
    <property type="match status" value="1"/>
</dbReference>
<dbReference type="InterPro" id="IPR001828">
    <property type="entry name" value="ANF_lig-bd_rcpt"/>
</dbReference>
<dbReference type="Gramene" id="Kaladp0039s0081.1.v1.1">
    <property type="protein sequence ID" value="Kaladp0039s0081.1.v1.1"/>
    <property type="gene ID" value="Kaladp0039s0081.v1.1"/>
</dbReference>
<evidence type="ECO:0000313" key="18">
    <source>
        <dbReference type="EnsemblPlants" id="Kaladp0039s0081.1.v1.1"/>
    </source>
</evidence>
<keyword evidence="14" id="KW-1015">Disulfide bond</keyword>
<evidence type="ECO:0000256" key="3">
    <source>
        <dbReference type="ARBA" id="ARBA00022448"/>
    </source>
</evidence>
<dbReference type="Gene3D" id="3.40.50.2300">
    <property type="match status" value="2"/>
</dbReference>
<evidence type="ECO:0000259" key="17">
    <source>
        <dbReference type="SMART" id="SM00079"/>
    </source>
</evidence>
<feature type="transmembrane region" description="Helical" evidence="15">
    <location>
        <begin position="587"/>
        <end position="611"/>
    </location>
</feature>
<dbReference type="GO" id="GO:0016020">
    <property type="term" value="C:membrane"/>
    <property type="evidence" value="ECO:0007669"/>
    <property type="project" value="UniProtKB-SubCell"/>
</dbReference>
<feature type="disulfide bond" evidence="14">
    <location>
        <begin position="689"/>
        <end position="744"/>
    </location>
</feature>
<feature type="transmembrane region" description="Helical" evidence="15">
    <location>
        <begin position="525"/>
        <end position="543"/>
    </location>
</feature>
<comment type="function">
    <text evidence="13">Glutamate-gated receptor that probably acts as non-selective cation channel.</text>
</comment>
<accession>A0A7N0ZV48</accession>
<dbReference type="GO" id="GO:0015276">
    <property type="term" value="F:ligand-gated monoatomic ion channel activity"/>
    <property type="evidence" value="ECO:0007669"/>
    <property type="project" value="InterPro"/>
</dbReference>
<evidence type="ECO:0000256" key="11">
    <source>
        <dbReference type="ARBA" id="ARBA00023286"/>
    </source>
</evidence>
<evidence type="ECO:0000256" key="9">
    <source>
        <dbReference type="ARBA" id="ARBA00023170"/>
    </source>
</evidence>
<dbReference type="EnsemblPlants" id="Kaladp0039s0081.1.v1.1">
    <property type="protein sequence ID" value="Kaladp0039s0081.1.v1.1"/>
    <property type="gene ID" value="Kaladp0039s0081.v1.1"/>
</dbReference>
<keyword evidence="12 13" id="KW-0407">Ion channel</keyword>
<keyword evidence="4 15" id="KW-0812">Transmembrane</keyword>
<dbReference type="Proteomes" id="UP000594263">
    <property type="component" value="Unplaced"/>
</dbReference>
<evidence type="ECO:0000256" key="4">
    <source>
        <dbReference type="ARBA" id="ARBA00022692"/>
    </source>
</evidence>
<dbReference type="SUPFAM" id="SSF53822">
    <property type="entry name" value="Periplasmic binding protein-like I"/>
    <property type="match status" value="1"/>
</dbReference>
<dbReference type="InterPro" id="IPR001320">
    <property type="entry name" value="Iontro_rcpt_C"/>
</dbReference>
<dbReference type="Pfam" id="PF01094">
    <property type="entry name" value="ANF_receptor"/>
    <property type="match status" value="1"/>
</dbReference>
<protein>
    <recommendedName>
        <fullName evidence="13">Glutamate receptor</fullName>
    </recommendedName>
</protein>
<keyword evidence="7 13" id="KW-0406">Ion transport</keyword>
<dbReference type="Gene3D" id="3.40.190.10">
    <property type="entry name" value="Periplasmic binding protein-like II"/>
    <property type="match status" value="1"/>
</dbReference>
<keyword evidence="6 15" id="KW-1133">Transmembrane helix</keyword>
<evidence type="ECO:0000256" key="5">
    <source>
        <dbReference type="ARBA" id="ARBA00022729"/>
    </source>
</evidence>
<dbReference type="FunFam" id="1.10.287.70:FF:000172">
    <property type="entry name" value="Glutamate receptor"/>
    <property type="match status" value="1"/>
</dbReference>
<keyword evidence="3 13" id="KW-0813">Transport</keyword>
<evidence type="ECO:0000256" key="2">
    <source>
        <dbReference type="ARBA" id="ARBA00008685"/>
    </source>
</evidence>
<evidence type="ECO:0000256" key="14">
    <source>
        <dbReference type="PIRSR" id="PIRSR037090-50"/>
    </source>
</evidence>
<dbReference type="PIRSF" id="PIRSF037090">
    <property type="entry name" value="Iontro_Glu-like_rcpt_pln"/>
    <property type="match status" value="1"/>
</dbReference>
<dbReference type="InterPro" id="IPR017103">
    <property type="entry name" value="Iontropic_Glu_rcpt_pln"/>
</dbReference>
<proteinExistence type="inferred from homology"/>
<dbReference type="FunFam" id="3.40.50.2300:FF:000188">
    <property type="entry name" value="Glutamate receptor"/>
    <property type="match status" value="1"/>
</dbReference>
<organism evidence="18 19">
    <name type="scientific">Kalanchoe fedtschenkoi</name>
    <name type="common">Lavender scallops</name>
    <name type="synonym">South American air plant</name>
    <dbReference type="NCBI Taxonomy" id="63787"/>
    <lineage>
        <taxon>Eukaryota</taxon>
        <taxon>Viridiplantae</taxon>
        <taxon>Streptophyta</taxon>
        <taxon>Embryophyta</taxon>
        <taxon>Tracheophyta</taxon>
        <taxon>Spermatophyta</taxon>
        <taxon>Magnoliopsida</taxon>
        <taxon>eudicotyledons</taxon>
        <taxon>Gunneridae</taxon>
        <taxon>Pentapetalae</taxon>
        <taxon>Saxifragales</taxon>
        <taxon>Crassulaceae</taxon>
        <taxon>Kalanchoe</taxon>
    </lineage>
</organism>
<evidence type="ECO:0000256" key="6">
    <source>
        <dbReference type="ARBA" id="ARBA00022989"/>
    </source>
</evidence>
<evidence type="ECO:0000313" key="19">
    <source>
        <dbReference type="Proteomes" id="UP000594263"/>
    </source>
</evidence>
<dbReference type="PANTHER" id="PTHR34836">
    <property type="entry name" value="OS06G0188250 PROTEIN"/>
    <property type="match status" value="1"/>
</dbReference>
<dbReference type="SMART" id="SM00079">
    <property type="entry name" value="PBPe"/>
    <property type="match status" value="1"/>
</dbReference>
<feature type="signal peptide" evidence="16">
    <location>
        <begin position="1"/>
        <end position="22"/>
    </location>
</feature>
<evidence type="ECO:0000256" key="12">
    <source>
        <dbReference type="ARBA" id="ARBA00023303"/>
    </source>
</evidence>
<keyword evidence="11 13" id="KW-1071">Ligand-gated ion channel</keyword>
<comment type="subcellular location">
    <subcellularLocation>
        <location evidence="1">Membrane</location>
        <topology evidence="1">Multi-pass membrane protein</topology>
    </subcellularLocation>
</comment>
<evidence type="ECO:0000256" key="13">
    <source>
        <dbReference type="PIRNR" id="PIRNR037090"/>
    </source>
</evidence>
<evidence type="ECO:0000256" key="16">
    <source>
        <dbReference type="SAM" id="SignalP"/>
    </source>
</evidence>
<comment type="similarity">
    <text evidence="2 13">Belongs to the glutamate-gated ion channel (TC 1.A.10.1) family.</text>
</comment>
<keyword evidence="5 16" id="KW-0732">Signal</keyword>
<evidence type="ECO:0000256" key="7">
    <source>
        <dbReference type="ARBA" id="ARBA00023065"/>
    </source>
</evidence>
<dbReference type="AlphaFoldDB" id="A0A7N0ZV48"/>
<evidence type="ECO:0000256" key="8">
    <source>
        <dbReference type="ARBA" id="ARBA00023136"/>
    </source>
</evidence>
<evidence type="ECO:0000256" key="10">
    <source>
        <dbReference type="ARBA" id="ARBA00023180"/>
    </source>
</evidence>
<dbReference type="Pfam" id="PF00060">
    <property type="entry name" value="Lig_chan"/>
    <property type="match status" value="1"/>
</dbReference>